<comment type="similarity">
    <text evidence="4">Belongs to the phospholipase A1 family.</text>
</comment>
<evidence type="ECO:0000256" key="18">
    <source>
        <dbReference type="ARBA" id="ARBA00032375"/>
    </source>
</evidence>
<evidence type="ECO:0000256" key="6">
    <source>
        <dbReference type="ARBA" id="ARBA00013179"/>
    </source>
</evidence>
<keyword evidence="16" id="KW-0472">Membrane</keyword>
<proteinExistence type="inferred from homology"/>
<evidence type="ECO:0000256" key="7">
    <source>
        <dbReference type="ARBA" id="ARBA00013278"/>
    </source>
</evidence>
<evidence type="ECO:0000256" key="17">
    <source>
        <dbReference type="ARBA" id="ARBA00023237"/>
    </source>
</evidence>
<feature type="signal peptide" evidence="21">
    <location>
        <begin position="1"/>
        <end position="21"/>
    </location>
</feature>
<feature type="active site" description="Nucleophile" evidence="19">
    <location>
        <position position="185"/>
    </location>
</feature>
<dbReference type="EMBL" id="SZPX01000001">
    <property type="protein sequence ID" value="TKI71263.1"/>
    <property type="molecule type" value="Genomic_DNA"/>
</dbReference>
<dbReference type="PRINTS" id="PR01486">
    <property type="entry name" value="PHPHLIPASEA1"/>
</dbReference>
<dbReference type="Pfam" id="PF02253">
    <property type="entry name" value="PLA1"/>
    <property type="match status" value="1"/>
</dbReference>
<evidence type="ECO:0000313" key="23">
    <source>
        <dbReference type="Proteomes" id="UP000309561"/>
    </source>
</evidence>
<evidence type="ECO:0000256" key="2">
    <source>
        <dbReference type="ARBA" id="ARBA00001604"/>
    </source>
</evidence>
<dbReference type="PANTHER" id="PTHR40457:SF1">
    <property type="entry name" value="PHOSPHOLIPASE A1"/>
    <property type="match status" value="1"/>
</dbReference>
<evidence type="ECO:0000256" key="12">
    <source>
        <dbReference type="ARBA" id="ARBA00022801"/>
    </source>
</evidence>
<comment type="catalytic activity">
    <reaction evidence="2">
        <text>a 1,2-diacyl-sn-glycero-3-phosphocholine + H2O = a 1-acyl-sn-glycero-3-phosphocholine + a fatty acid + H(+)</text>
        <dbReference type="Rhea" id="RHEA:15801"/>
        <dbReference type="ChEBI" id="CHEBI:15377"/>
        <dbReference type="ChEBI" id="CHEBI:15378"/>
        <dbReference type="ChEBI" id="CHEBI:28868"/>
        <dbReference type="ChEBI" id="CHEBI:57643"/>
        <dbReference type="ChEBI" id="CHEBI:58168"/>
        <dbReference type="EC" id="3.1.1.4"/>
    </reaction>
</comment>
<evidence type="ECO:0000256" key="21">
    <source>
        <dbReference type="SAM" id="SignalP"/>
    </source>
</evidence>
<evidence type="ECO:0000256" key="8">
    <source>
        <dbReference type="ARBA" id="ARBA00022452"/>
    </source>
</evidence>
<evidence type="ECO:0000256" key="15">
    <source>
        <dbReference type="ARBA" id="ARBA00023098"/>
    </source>
</evidence>
<reference evidence="22 23" key="1">
    <citation type="submission" date="2019-04" db="EMBL/GenBank/DDBJ databases">
        <title>Sulfurimonas crateris sp. nov. a facultative anaerobic sulfur-oxidizing chemolithautotrophic bacterium isolated from a terrestrial mud vulcano.</title>
        <authorList>
            <person name="Ratnikova N.M."/>
            <person name="Slobodkin A.I."/>
            <person name="Merkel A.Y."/>
            <person name="Novikov A."/>
            <person name="Bonch-Osmolovskaya E.A."/>
            <person name="Slobodkina G.B."/>
        </authorList>
    </citation>
    <scope>NUCLEOTIDE SEQUENCE [LARGE SCALE GENOMIC DNA]</scope>
    <source>
        <strain evidence="22 23">SN118</strain>
    </source>
</reference>
<keyword evidence="17" id="KW-0998">Cell outer membrane</keyword>
<dbReference type="Proteomes" id="UP000309561">
    <property type="component" value="Unassembled WGS sequence"/>
</dbReference>
<dbReference type="GO" id="GO:0046872">
    <property type="term" value="F:metal ion binding"/>
    <property type="evidence" value="ECO:0007669"/>
    <property type="project" value="UniProtKB-KW"/>
</dbReference>
<feature type="binding site" description="in dimeric form" evidence="20">
    <location>
        <position position="224"/>
    </location>
    <ligand>
        <name>Ca(2+)</name>
        <dbReference type="ChEBI" id="CHEBI:29108"/>
        <label>1</label>
    </ligand>
</feature>
<gene>
    <name evidence="22" type="ORF">FCU45_02465</name>
</gene>
<evidence type="ECO:0000256" key="9">
    <source>
        <dbReference type="ARBA" id="ARBA00022692"/>
    </source>
</evidence>
<evidence type="ECO:0000256" key="11">
    <source>
        <dbReference type="ARBA" id="ARBA00022729"/>
    </source>
</evidence>
<evidence type="ECO:0000256" key="14">
    <source>
        <dbReference type="ARBA" id="ARBA00022963"/>
    </source>
</evidence>
<dbReference type="PANTHER" id="PTHR40457">
    <property type="entry name" value="PHOSPHOLIPASE A1"/>
    <property type="match status" value="1"/>
</dbReference>
<keyword evidence="23" id="KW-1185">Reference proteome</keyword>
<evidence type="ECO:0000256" key="10">
    <source>
        <dbReference type="ARBA" id="ARBA00022723"/>
    </source>
</evidence>
<feature type="binding site" description="in dimeric form" evidence="20">
    <location>
        <position position="193"/>
    </location>
    <ligand>
        <name>Ca(2+)</name>
        <dbReference type="ChEBI" id="CHEBI:29108"/>
        <label>1</label>
    </ligand>
</feature>
<dbReference type="Gene3D" id="2.40.230.10">
    <property type="entry name" value="Phospholipase A1"/>
    <property type="match status" value="1"/>
</dbReference>
<feature type="binding site" description="in dimeric form" evidence="20">
    <location>
        <position position="146"/>
    </location>
    <ligand>
        <name>Ca(2+)</name>
        <dbReference type="ChEBI" id="CHEBI:29108"/>
        <label>1</label>
    </ligand>
</feature>
<sequence length="312" mass="36490">MKNASSLFIALLLAVNYSLMAHEIDSSKEIEATETNEDEAKKLFLFQHLDMPKDSDSRETMVAKIFSNFGLLPYEKNYFLPFAYTTKDYEQKDPAIYPNYEQFDKNIEAEFQISLKKDLSYNLFGLNEIISLGYTQEVWWQLYSDSSPFRETNYRPEVWLTLPIEDKEFSEFGFKAVKFGFLHESNGMGAPLSRSWNRIYFESIFYNGNFMASVRAWVADAGDDNKDITSYLGYGHLKLNYFLKKHQFDLTWQNNLRFNGNNRGSIKAEWSHPTGNSKNNFWYIKIFNGYGASLVDYNHHQSRVGFGFLFSR</sequence>
<evidence type="ECO:0000256" key="16">
    <source>
        <dbReference type="ARBA" id="ARBA00023136"/>
    </source>
</evidence>
<dbReference type="GO" id="GO:0009279">
    <property type="term" value="C:cell outer membrane"/>
    <property type="evidence" value="ECO:0007669"/>
    <property type="project" value="UniProtKB-SubCell"/>
</dbReference>
<evidence type="ECO:0000256" key="20">
    <source>
        <dbReference type="PIRSR" id="PIRSR603187-2"/>
    </source>
</evidence>
<evidence type="ECO:0000256" key="19">
    <source>
        <dbReference type="PIRSR" id="PIRSR603187-1"/>
    </source>
</evidence>
<accession>A0A4V5TMB4</accession>
<dbReference type="SUPFAM" id="SSF56931">
    <property type="entry name" value="Outer membrane phospholipase A (OMPLA)"/>
    <property type="match status" value="1"/>
</dbReference>
<comment type="catalytic activity">
    <reaction evidence="1">
        <text>a 1,2-diacyl-sn-glycero-3-phosphocholine + H2O = a 2-acyl-sn-glycero-3-phosphocholine + a fatty acid + H(+)</text>
        <dbReference type="Rhea" id="RHEA:18689"/>
        <dbReference type="ChEBI" id="CHEBI:15377"/>
        <dbReference type="ChEBI" id="CHEBI:15378"/>
        <dbReference type="ChEBI" id="CHEBI:28868"/>
        <dbReference type="ChEBI" id="CHEBI:57643"/>
        <dbReference type="ChEBI" id="CHEBI:57875"/>
        <dbReference type="EC" id="3.1.1.32"/>
    </reaction>
</comment>
<evidence type="ECO:0000256" key="3">
    <source>
        <dbReference type="ARBA" id="ARBA00004571"/>
    </source>
</evidence>
<keyword evidence="8" id="KW-1134">Transmembrane beta strand</keyword>
<keyword evidence="9" id="KW-0812">Transmembrane</keyword>
<evidence type="ECO:0000313" key="22">
    <source>
        <dbReference type="EMBL" id="TKI71263.1"/>
    </source>
</evidence>
<dbReference type="RefSeq" id="WP_137011924.1">
    <property type="nucleotide sequence ID" value="NZ_SZPX01000001.1"/>
</dbReference>
<dbReference type="InterPro" id="IPR036541">
    <property type="entry name" value="PLipase_A1_sf"/>
</dbReference>
<dbReference type="EC" id="3.1.1.32" evidence="6"/>
<evidence type="ECO:0000256" key="13">
    <source>
        <dbReference type="ARBA" id="ARBA00022837"/>
    </source>
</evidence>
<dbReference type="GO" id="GO:0016042">
    <property type="term" value="P:lipid catabolic process"/>
    <property type="evidence" value="ECO:0007669"/>
    <property type="project" value="UniProtKB-KW"/>
</dbReference>
<comment type="subcellular location">
    <subcellularLocation>
        <location evidence="3">Cell outer membrane</location>
        <topology evidence="3">Multi-pass membrane protein</topology>
    </subcellularLocation>
</comment>
<evidence type="ECO:0000256" key="5">
    <source>
        <dbReference type="ARBA" id="ARBA00011702"/>
    </source>
</evidence>
<dbReference type="OrthoDB" id="188433at2"/>
<keyword evidence="10 20" id="KW-0479">Metal-binding</keyword>
<keyword evidence="13 20" id="KW-0106">Calcium</keyword>
<name>A0A4V5TMB4_9BACT</name>
<comment type="caution">
    <text evidence="22">The sequence shown here is derived from an EMBL/GenBank/DDBJ whole genome shotgun (WGS) entry which is preliminary data.</text>
</comment>
<dbReference type="InterPro" id="IPR003187">
    <property type="entry name" value="PLipase_A1"/>
</dbReference>
<keyword evidence="14" id="KW-0442">Lipid degradation</keyword>
<feature type="chain" id="PRO_5039894498" description="Phosphatidylcholine 1-acylhydrolase" evidence="21">
    <location>
        <begin position="22"/>
        <end position="312"/>
    </location>
</feature>
<evidence type="ECO:0000256" key="1">
    <source>
        <dbReference type="ARBA" id="ARBA00000111"/>
    </source>
</evidence>
<dbReference type="GO" id="GO:0004623">
    <property type="term" value="F:phospholipase A2 activity"/>
    <property type="evidence" value="ECO:0007669"/>
    <property type="project" value="UniProtKB-EC"/>
</dbReference>
<dbReference type="AlphaFoldDB" id="A0A4V5TMB4"/>
<keyword evidence="15" id="KW-0443">Lipid metabolism</keyword>
<dbReference type="EC" id="3.1.1.4" evidence="7"/>
<evidence type="ECO:0000256" key="4">
    <source>
        <dbReference type="ARBA" id="ARBA00010525"/>
    </source>
</evidence>
<comment type="subunit">
    <text evidence="5">Homodimer; dimerization is reversible, and the dimeric form is the active one.</text>
</comment>
<organism evidence="22 23">
    <name type="scientific">Sulfurimonas crateris</name>
    <dbReference type="NCBI Taxonomy" id="2574727"/>
    <lineage>
        <taxon>Bacteria</taxon>
        <taxon>Pseudomonadati</taxon>
        <taxon>Campylobacterota</taxon>
        <taxon>Epsilonproteobacteria</taxon>
        <taxon>Campylobacterales</taxon>
        <taxon>Sulfurimonadaceae</taxon>
        <taxon>Sulfurimonas</taxon>
    </lineage>
</organism>
<protein>
    <recommendedName>
        <fullName evidence="18">Phosphatidylcholine 1-acylhydrolase</fullName>
        <ecNumber evidence="6">3.1.1.32</ecNumber>
        <ecNumber evidence="7">3.1.1.4</ecNumber>
    </recommendedName>
</protein>
<keyword evidence="11 21" id="KW-0732">Signal</keyword>
<comment type="cofactor">
    <cofactor evidence="20">
        <name>Ca(2+)</name>
        <dbReference type="ChEBI" id="CHEBI:29108"/>
    </cofactor>
    <text evidence="20">Binds 1 Ca(2+) ion per monomer.</text>
</comment>
<keyword evidence="12" id="KW-0378">Hydrolase</keyword>
<feature type="active site" description="Proton acceptor" evidence="19">
    <location>
        <position position="183"/>
    </location>
</feature>
<dbReference type="GO" id="GO:0008970">
    <property type="term" value="F:phospholipase A1 activity"/>
    <property type="evidence" value="ECO:0007669"/>
    <property type="project" value="UniProtKB-EC"/>
</dbReference>